<evidence type="ECO:0000313" key="3">
    <source>
        <dbReference type="Proteomes" id="UP001243330"/>
    </source>
</evidence>
<dbReference type="Proteomes" id="UP001243330">
    <property type="component" value="Unassembled WGS sequence"/>
</dbReference>
<protein>
    <submittedName>
        <fullName evidence="2">Uncharacterized protein</fullName>
    </submittedName>
</protein>
<reference evidence="2" key="1">
    <citation type="submission" date="2023-01" db="EMBL/GenBank/DDBJ databases">
        <title>Colletotrichum chrysophilum M932 genome sequence.</title>
        <authorList>
            <person name="Baroncelli R."/>
        </authorList>
    </citation>
    <scope>NUCLEOTIDE SEQUENCE</scope>
    <source>
        <strain evidence="2">M932</strain>
    </source>
</reference>
<gene>
    <name evidence="2" type="ORF">CCHR01_06125</name>
</gene>
<dbReference type="EMBL" id="JAQOWY010000100">
    <property type="protein sequence ID" value="KAK1851285.1"/>
    <property type="molecule type" value="Genomic_DNA"/>
</dbReference>
<keyword evidence="3" id="KW-1185">Reference proteome</keyword>
<proteinExistence type="predicted"/>
<evidence type="ECO:0000256" key="1">
    <source>
        <dbReference type="SAM" id="MobiDB-lite"/>
    </source>
</evidence>
<comment type="caution">
    <text evidence="2">The sequence shown here is derived from an EMBL/GenBank/DDBJ whole genome shotgun (WGS) entry which is preliminary data.</text>
</comment>
<organism evidence="2 3">
    <name type="scientific">Colletotrichum chrysophilum</name>
    <dbReference type="NCBI Taxonomy" id="1836956"/>
    <lineage>
        <taxon>Eukaryota</taxon>
        <taxon>Fungi</taxon>
        <taxon>Dikarya</taxon>
        <taxon>Ascomycota</taxon>
        <taxon>Pezizomycotina</taxon>
        <taxon>Sordariomycetes</taxon>
        <taxon>Hypocreomycetidae</taxon>
        <taxon>Glomerellales</taxon>
        <taxon>Glomerellaceae</taxon>
        <taxon>Colletotrichum</taxon>
        <taxon>Colletotrichum gloeosporioides species complex</taxon>
    </lineage>
</organism>
<name>A0AAD9APP0_9PEZI</name>
<evidence type="ECO:0000313" key="2">
    <source>
        <dbReference type="EMBL" id="KAK1851285.1"/>
    </source>
</evidence>
<feature type="region of interest" description="Disordered" evidence="1">
    <location>
        <begin position="1"/>
        <end position="24"/>
    </location>
</feature>
<feature type="region of interest" description="Disordered" evidence="1">
    <location>
        <begin position="93"/>
        <end position="120"/>
    </location>
</feature>
<dbReference type="AlphaFoldDB" id="A0AAD9APP0"/>
<accession>A0AAD9APP0</accession>
<sequence length="120" mass="12865">MPRQDRSGQPAGEPPPDYQDAVHAPSTPYGLFCSARRETAAIMAAEPIDTAATAVQPNRVLECVALCLKRDDRFSCEINCRVNRSAFQMHLAASKTTTGGQSPDPKLSPAGSRHTEIKGA</sequence>